<feature type="compositionally biased region" description="Basic and acidic residues" evidence="2">
    <location>
        <begin position="44"/>
        <end position="53"/>
    </location>
</feature>
<evidence type="ECO:0000313" key="3">
    <source>
        <dbReference type="EMBL" id="KAF0738016.1"/>
    </source>
</evidence>
<feature type="compositionally biased region" description="Acidic residues" evidence="2">
    <location>
        <begin position="524"/>
        <end position="549"/>
    </location>
</feature>
<feature type="compositionally biased region" description="Low complexity" evidence="2">
    <location>
        <begin position="1146"/>
        <end position="1163"/>
    </location>
</feature>
<dbReference type="VEuPathDB" id="FungiDB:AeMF1_009894"/>
<accession>A0A6G0XCY0</accession>
<feature type="coiled-coil region" evidence="1">
    <location>
        <begin position="275"/>
        <end position="330"/>
    </location>
</feature>
<keyword evidence="1" id="KW-0175">Coiled coil</keyword>
<feature type="region of interest" description="Disordered" evidence="2">
    <location>
        <begin position="520"/>
        <end position="570"/>
    </location>
</feature>
<feature type="compositionally biased region" description="Basic and acidic residues" evidence="2">
    <location>
        <begin position="89"/>
        <end position="99"/>
    </location>
</feature>
<sequence length="1289" mass="144688">MHRKRPTNVQLHPVAPPSTQVRGRPPAPVKRGSRLQLFKAKGRSKYDHSHDFDGNGTPEDDIMPFPRSRSVASSHQGEHDPLPLEYDDENHHQDDKSDSDVVPPTPKELVALKTIQGRVHHVMTAFDASMAQSPYGFDTSFYESSTTSAPSSVSWRVGEILMATHESLAMASGFNERLFTKACAGIFWRVLMSRDAQAVVDEWAHENTPAMRKMTRLFHKTVQMLQELQDSDRNNYYSHHALQAAQLAKPNSSSSGTVGPATGSGPPDEPTKATIQRLQNEKSILMSQLAETSNMYTTIAEVVKEREREVKRLQTVMEAQADQMMKLKTDLFLKHTDEAKHTTADTDKTVTLWKEKYAALSAAHQQGESRQRDLSKQNEDLAAQIRQLQDHQAHLERQLHETHLSSHGAKQETLPPPSNSVDVSSFEREIHILRSQLRDSQEKLTTVQREHEQELERHALDMQDAIERARQDAHAQLVVEAQHNTPMKFVDVAMQLGPPPTQEPPMPLQVELDDQIDPMSQETLQDDSKEEDDSGDEDGPSISDDEDDDHDAKHGQTSSHDGSTAWQRNPSAQELQIHRKLSGLIHQVFVEGSVGHALASVVPPSYLIDLTTISRRPSQGHDGVEPPLFVAQTSRRRSLRGSISTHDLTSLGRTGPLDGDNGADFNVDDLDHESQFSAEERIVRLKAAFEAEKTKLKQKFIDSMIGFRQDMIGQYEKKAMEIIKKHRAEVVRITEIAETKYGKLLDDKDKLLKEAKATIKALYKHLNDDARPLQPSEEVQTVKKILRTTFSLVAAKRVTKRLIETRRSKILQLRKDMESLAAKQSRSPSLPPTDEMTSDENEPTTAPSTEQTTNEQISNDQTITVQMTEEPPKKAVREEEVPPPPQVQVVKTPQLDISLPQPEPPPPEMRSLLPRTKMETPPPMEEAPIHVKVVARPSVRHASTQVNNNDWTPAQEAEMPQVDEELPHESLSKYVLRGTSLLDDSLSPSMLESASCFESTTGGPRRMETRFYYATQPPPPSMASPSRIETLLEDYATSLSTLRERINWNKWHCVLKCLGLKRMEDVLKVEMTASASADQALIRLRRRMTTKRAAFSKTHESLQRQQHQTWTHCLDALVCYNSLTPRTEPATTLHASSKEETRRPLATAPPAISTPTAAPTSPRTVKDGNLTAHAALFPTDLSTVSTEERQRYLRQVQACVGASTSRRPPMETSSVTKKTETTAEKDAVMVFKGVPSQSPFMRRKALESLERSMMHRRQLFAESSSGNARVIAAALDQTKQSITRQRFNT</sequence>
<gene>
    <name evidence="3" type="ORF">Ae201684_006008</name>
</gene>
<protein>
    <submittedName>
        <fullName evidence="3">Uncharacterized protein</fullName>
    </submittedName>
</protein>
<feature type="coiled-coil region" evidence="1">
    <location>
        <begin position="371"/>
        <end position="398"/>
    </location>
</feature>
<proteinExistence type="predicted"/>
<dbReference type="EMBL" id="VJMJ01000079">
    <property type="protein sequence ID" value="KAF0738016.1"/>
    <property type="molecule type" value="Genomic_DNA"/>
</dbReference>
<feature type="region of interest" description="Disordered" evidence="2">
    <location>
        <begin position="1"/>
        <end position="104"/>
    </location>
</feature>
<feature type="region of interest" description="Disordered" evidence="2">
    <location>
        <begin position="818"/>
        <end position="864"/>
    </location>
</feature>
<feature type="region of interest" description="Disordered" evidence="2">
    <location>
        <begin position="400"/>
        <end position="423"/>
    </location>
</feature>
<comment type="caution">
    <text evidence="3">The sequence shown here is derived from an EMBL/GenBank/DDBJ whole genome shotgun (WGS) entry which is preliminary data.</text>
</comment>
<evidence type="ECO:0000256" key="2">
    <source>
        <dbReference type="SAM" id="MobiDB-lite"/>
    </source>
</evidence>
<organism evidence="3 4">
    <name type="scientific">Aphanomyces euteiches</name>
    <dbReference type="NCBI Taxonomy" id="100861"/>
    <lineage>
        <taxon>Eukaryota</taxon>
        <taxon>Sar</taxon>
        <taxon>Stramenopiles</taxon>
        <taxon>Oomycota</taxon>
        <taxon>Saprolegniomycetes</taxon>
        <taxon>Saprolegniales</taxon>
        <taxon>Verrucalvaceae</taxon>
        <taxon>Aphanomyces</taxon>
    </lineage>
</organism>
<feature type="compositionally biased region" description="Polar residues" evidence="2">
    <location>
        <begin position="843"/>
        <end position="864"/>
    </location>
</feature>
<evidence type="ECO:0000256" key="1">
    <source>
        <dbReference type="SAM" id="Coils"/>
    </source>
</evidence>
<keyword evidence="4" id="KW-1185">Reference proteome</keyword>
<name>A0A6G0XCY0_9STRA</name>
<feature type="region of interest" description="Disordered" evidence="2">
    <location>
        <begin position="244"/>
        <end position="272"/>
    </location>
</feature>
<feature type="coiled-coil region" evidence="1">
    <location>
        <begin position="423"/>
        <end position="472"/>
    </location>
</feature>
<feature type="region of interest" description="Disordered" evidence="2">
    <location>
        <begin position="1130"/>
        <end position="1164"/>
    </location>
</feature>
<evidence type="ECO:0000313" key="4">
    <source>
        <dbReference type="Proteomes" id="UP000481153"/>
    </source>
</evidence>
<feature type="compositionally biased region" description="Polar residues" evidence="2">
    <location>
        <begin position="555"/>
        <end position="570"/>
    </location>
</feature>
<dbReference type="Proteomes" id="UP000481153">
    <property type="component" value="Unassembled WGS sequence"/>
</dbReference>
<reference evidence="3 4" key="1">
    <citation type="submission" date="2019-07" db="EMBL/GenBank/DDBJ databases">
        <title>Genomics analysis of Aphanomyces spp. identifies a new class of oomycete effector associated with host adaptation.</title>
        <authorList>
            <person name="Gaulin E."/>
        </authorList>
    </citation>
    <scope>NUCLEOTIDE SEQUENCE [LARGE SCALE GENOMIC DNA]</scope>
    <source>
        <strain evidence="3 4">ATCC 201684</strain>
    </source>
</reference>